<evidence type="ECO:0000313" key="4">
    <source>
        <dbReference type="Proteomes" id="UP001316087"/>
    </source>
</evidence>
<feature type="signal peptide" evidence="1">
    <location>
        <begin position="1"/>
        <end position="22"/>
    </location>
</feature>
<feature type="chain" id="PRO_5047528875" evidence="1">
    <location>
        <begin position="23"/>
        <end position="832"/>
    </location>
</feature>
<dbReference type="Proteomes" id="UP001316087">
    <property type="component" value="Unassembled WGS sequence"/>
</dbReference>
<dbReference type="RefSeq" id="WP_241367633.1">
    <property type="nucleotide sequence ID" value="NZ_JAKZFC010000001.1"/>
</dbReference>
<sequence>MNKKIVTAAVAVVAAQATFFVADSEAAFDEKVTDKKTTVSPGVEYIQEQYQSAETKEVVNFLNIDLNNRYTSLEVGMPDPINSLKTTSAISKIHNYEGHRVVGATNASYFLGNGLPANLLVNNNVIVNYGILGENANSPTQQPVAFGVTASGQAIADYYTTDLSFTVAGQQFTIDRINTERVTGTTVLYTADKASTSTNNWGLEIVVTGASKSTKSLSFGDSISGTVASVTEYGQSGNSAVPTDGFVISIQDKATAEQLKASLEVGAPIQVDLNIDDKWKNAKFILAAGPLLVKDGKVNISMPTDSSFVKTRSDRTAVAVDATGTKVFLVTVDGRQSGYSNGTSLTDLASYLISKGAKYAINLDGGGSTTMVARTPGQEAPSLVNRPSEGSERRVSATLQVINNAPAGTVKAFSITGIPSSMPIETTATADVSLAYDEFLNPAVIQKDQVKWSVEGGIGTLNGTSFTATKVGAGKIVATYNGVRSEFPIKVTKAPEAVEVVDSFDVTSNWAVTTAKATATIVNASKAEPFREGQSSLKLNYDFTTAESGTKAAYAVAQSPITMEGLPKQIGVWVYGDAAKHWLRGSIIDGNGQKHTLDFTQQGKLDWSGWKYVTAEVPQTLALPIKFDRIYVTEPDAANQNKGVLYFDQLQAVYKDDYKEPLYTDLKLSHWASSTIEYLNTKELVKGYPNGTFKPESTISRAEAATIIARALGISSTNKVEFDDVKASHFAYGAIAAVSEKGIITGREASKFSPDGKLTRAEMATILKRAYNLSGTAKLPFKDVPSSHWAYDAIATVYSNQLTGGYPDNTFKPNNSITRAEFATFLSKILQK</sequence>
<feature type="domain" description="SLH" evidence="2">
    <location>
        <begin position="659"/>
        <end position="722"/>
    </location>
</feature>
<dbReference type="Pfam" id="PF09992">
    <property type="entry name" value="NAGPA"/>
    <property type="match status" value="1"/>
</dbReference>
<dbReference type="Pfam" id="PF00395">
    <property type="entry name" value="SLH"/>
    <property type="match status" value="3"/>
</dbReference>
<dbReference type="InterPro" id="IPR001119">
    <property type="entry name" value="SLH_dom"/>
</dbReference>
<reference evidence="3 4" key="1">
    <citation type="submission" date="2022-03" db="EMBL/GenBank/DDBJ databases">
        <authorList>
            <person name="Jo J.-H."/>
            <person name="Im W.-T."/>
        </authorList>
    </citation>
    <scope>NUCLEOTIDE SEQUENCE [LARGE SCALE GENOMIC DNA]</scope>
    <source>
        <strain evidence="3 4">MA9</strain>
    </source>
</reference>
<dbReference type="Gene3D" id="2.60.120.430">
    <property type="entry name" value="Galactose-binding lectin"/>
    <property type="match status" value="1"/>
</dbReference>
<gene>
    <name evidence="3" type="ORF">LZ480_01860</name>
</gene>
<accession>A0ABS9U8W9</accession>
<feature type="domain" description="SLH" evidence="2">
    <location>
        <begin position="723"/>
        <end position="776"/>
    </location>
</feature>
<dbReference type="EMBL" id="JAKZFC010000001">
    <property type="protein sequence ID" value="MCH7320619.1"/>
    <property type="molecule type" value="Genomic_DNA"/>
</dbReference>
<evidence type="ECO:0000259" key="2">
    <source>
        <dbReference type="PROSITE" id="PS51272"/>
    </source>
</evidence>
<evidence type="ECO:0000256" key="1">
    <source>
        <dbReference type="SAM" id="SignalP"/>
    </source>
</evidence>
<comment type="caution">
    <text evidence="3">The sequence shown here is derived from an EMBL/GenBank/DDBJ whole genome shotgun (WGS) entry which is preliminary data.</text>
</comment>
<dbReference type="PROSITE" id="PS51272">
    <property type="entry name" value="SLH"/>
    <property type="match status" value="3"/>
</dbReference>
<organism evidence="3 4">
    <name type="scientific">Solibacillus palustris</name>
    <dbReference type="NCBI Taxonomy" id="2908203"/>
    <lineage>
        <taxon>Bacteria</taxon>
        <taxon>Bacillati</taxon>
        <taxon>Bacillota</taxon>
        <taxon>Bacilli</taxon>
        <taxon>Bacillales</taxon>
        <taxon>Caryophanaceae</taxon>
        <taxon>Solibacillus</taxon>
    </lineage>
</organism>
<dbReference type="InterPro" id="IPR018711">
    <property type="entry name" value="NAGPA"/>
</dbReference>
<keyword evidence="1" id="KW-0732">Signal</keyword>
<keyword evidence="4" id="KW-1185">Reference proteome</keyword>
<protein>
    <submittedName>
        <fullName evidence="3">S-layer homology domain-containing protein</fullName>
    </submittedName>
</protein>
<name>A0ABS9U8W9_9BACL</name>
<feature type="domain" description="SLH" evidence="2">
    <location>
        <begin position="777"/>
        <end position="832"/>
    </location>
</feature>
<proteinExistence type="predicted"/>
<dbReference type="PANTHER" id="PTHR43308:SF5">
    <property type="entry name" value="S-LAYER PROTEIN _ PEPTIDOGLYCAN ENDO-BETA-N-ACETYLGLUCOSAMINIDASE"/>
    <property type="match status" value="1"/>
</dbReference>
<dbReference type="InterPro" id="IPR051465">
    <property type="entry name" value="Cell_Envelope_Struct_Comp"/>
</dbReference>
<evidence type="ECO:0000313" key="3">
    <source>
        <dbReference type="EMBL" id="MCH7320619.1"/>
    </source>
</evidence>
<dbReference type="PANTHER" id="PTHR43308">
    <property type="entry name" value="OUTER MEMBRANE PROTEIN ALPHA-RELATED"/>
    <property type="match status" value="1"/>
</dbReference>